<keyword evidence="3" id="KW-1185">Reference proteome</keyword>
<dbReference type="EMBL" id="JACEFO010001742">
    <property type="protein sequence ID" value="KAF8712598.1"/>
    <property type="molecule type" value="Genomic_DNA"/>
</dbReference>
<feature type="compositionally biased region" description="Basic and acidic residues" evidence="1">
    <location>
        <begin position="1"/>
        <end position="11"/>
    </location>
</feature>
<reference evidence="2" key="1">
    <citation type="submission" date="2020-07" db="EMBL/GenBank/DDBJ databases">
        <title>Genome sequence and genetic diversity analysis of an under-domesticated orphan crop, white fonio (Digitaria exilis).</title>
        <authorList>
            <person name="Bennetzen J.L."/>
            <person name="Chen S."/>
            <person name="Ma X."/>
            <person name="Wang X."/>
            <person name="Yssel A.E.J."/>
            <person name="Chaluvadi S.R."/>
            <person name="Johnson M."/>
            <person name="Gangashetty P."/>
            <person name="Hamidou F."/>
            <person name="Sanogo M.D."/>
            <person name="Zwaenepoel A."/>
            <person name="Wallace J."/>
            <person name="Van De Peer Y."/>
            <person name="Van Deynze A."/>
        </authorList>
    </citation>
    <scope>NUCLEOTIDE SEQUENCE</scope>
    <source>
        <tissue evidence="2">Leaves</tissue>
    </source>
</reference>
<evidence type="ECO:0000313" key="3">
    <source>
        <dbReference type="Proteomes" id="UP000636709"/>
    </source>
</evidence>
<evidence type="ECO:0000313" key="2">
    <source>
        <dbReference type="EMBL" id="KAF8712598.1"/>
    </source>
</evidence>
<organism evidence="2 3">
    <name type="scientific">Digitaria exilis</name>
    <dbReference type="NCBI Taxonomy" id="1010633"/>
    <lineage>
        <taxon>Eukaryota</taxon>
        <taxon>Viridiplantae</taxon>
        <taxon>Streptophyta</taxon>
        <taxon>Embryophyta</taxon>
        <taxon>Tracheophyta</taxon>
        <taxon>Spermatophyta</taxon>
        <taxon>Magnoliopsida</taxon>
        <taxon>Liliopsida</taxon>
        <taxon>Poales</taxon>
        <taxon>Poaceae</taxon>
        <taxon>PACMAD clade</taxon>
        <taxon>Panicoideae</taxon>
        <taxon>Panicodae</taxon>
        <taxon>Paniceae</taxon>
        <taxon>Anthephorinae</taxon>
        <taxon>Digitaria</taxon>
    </lineage>
</organism>
<accession>A0A835EPT0</accession>
<protein>
    <submittedName>
        <fullName evidence="2">Uncharacterized protein</fullName>
    </submittedName>
</protein>
<dbReference type="OrthoDB" id="675905at2759"/>
<gene>
    <name evidence="2" type="ORF">HU200_028352</name>
</gene>
<feature type="region of interest" description="Disordered" evidence="1">
    <location>
        <begin position="1"/>
        <end position="21"/>
    </location>
</feature>
<proteinExistence type="predicted"/>
<dbReference type="Proteomes" id="UP000636709">
    <property type="component" value="Unassembled WGS sequence"/>
</dbReference>
<dbReference type="AlphaFoldDB" id="A0A835EPT0"/>
<evidence type="ECO:0000256" key="1">
    <source>
        <dbReference type="SAM" id="MobiDB-lite"/>
    </source>
</evidence>
<comment type="caution">
    <text evidence="2">The sequence shown here is derived from an EMBL/GenBank/DDBJ whole genome shotgun (WGS) entry which is preliminary data.</text>
</comment>
<feature type="compositionally biased region" description="Acidic residues" evidence="1">
    <location>
        <begin position="12"/>
        <end position="21"/>
    </location>
</feature>
<sequence length="112" mass="12661">MSRFERPRRWQEEEDESSEDDVQLMIDCDGMSYVTFEAGAMPSLWMLSLGIDPDEWDKDTAIPDGLQHLSGLKEICVLEANTVGPDRRKDNTSTMERIKGAFQEAAGVHPND</sequence>
<name>A0A835EPT0_9POAL</name>